<dbReference type="Proteomes" id="UP000009036">
    <property type="component" value="Chromosome"/>
</dbReference>
<feature type="domain" description="Probable transposase IS891/IS1136/IS1341" evidence="5">
    <location>
        <begin position="191"/>
        <end position="295"/>
    </location>
</feature>
<proteinExistence type="inferred from homology"/>
<dbReference type="HOGENOM" id="CLU_032903_0_3_11"/>
<dbReference type="KEGG" id="sauh:SU9_002490"/>
<dbReference type="Pfam" id="PF01385">
    <property type="entry name" value="OrfB_IS605"/>
    <property type="match status" value="1"/>
</dbReference>
<reference evidence="7" key="1">
    <citation type="journal article" date="2012" name="J. Bacteriol.">
        <title>Genome Sequence of Streptomyces auratus Strain AGR0001, a Phoslactomycin-Producing Actinomycete.</title>
        <authorList>
            <person name="Han X."/>
            <person name="Li M."/>
            <person name="Ding Z."/>
            <person name="Zhao J."/>
            <person name="Ji K."/>
            <person name="Wen M."/>
            <person name="Lu T."/>
        </authorList>
    </citation>
    <scope>NUCLEOTIDE SEQUENCE [LARGE SCALE GENOMIC DNA]</scope>
    <source>
        <strain evidence="7">AGR0001</strain>
    </source>
</reference>
<evidence type="ECO:0000256" key="4">
    <source>
        <dbReference type="ARBA" id="ARBA00023172"/>
    </source>
</evidence>
<comment type="similarity">
    <text evidence="1">In the C-terminal section; belongs to the transposase 35 family.</text>
</comment>
<dbReference type="GO" id="GO:0003677">
    <property type="term" value="F:DNA binding"/>
    <property type="evidence" value="ECO:0007669"/>
    <property type="project" value="UniProtKB-KW"/>
</dbReference>
<keyword evidence="2" id="KW-0815">Transposition</keyword>
<evidence type="ECO:0000259" key="6">
    <source>
        <dbReference type="Pfam" id="PF07282"/>
    </source>
</evidence>
<keyword evidence="4" id="KW-0233">DNA recombination</keyword>
<dbReference type="InterPro" id="IPR010095">
    <property type="entry name" value="Cas12f1-like_TNB"/>
</dbReference>
<dbReference type="PATRIC" id="fig|1160718.3.peg.5207"/>
<dbReference type="EMBL" id="AJGV01000158">
    <property type="protein sequence ID" value="EJJ04032.1"/>
    <property type="molecule type" value="Genomic_DNA"/>
</dbReference>
<evidence type="ECO:0000256" key="2">
    <source>
        <dbReference type="ARBA" id="ARBA00022578"/>
    </source>
</evidence>
<dbReference type="NCBIfam" id="NF040570">
    <property type="entry name" value="guided_TnpB"/>
    <property type="match status" value="1"/>
</dbReference>
<dbReference type="InterPro" id="IPR001959">
    <property type="entry name" value="Transposase"/>
</dbReference>
<dbReference type="EMBL" id="CP072931">
    <property type="protein sequence ID" value="QTZ90468.1"/>
    <property type="molecule type" value="Genomic_DNA"/>
</dbReference>
<evidence type="ECO:0000313" key="8">
    <source>
        <dbReference type="EMBL" id="QTZ90468.1"/>
    </source>
</evidence>
<gene>
    <name evidence="8" type="ORF">SU9_002490</name>
    <name evidence="7" type="ORF">SU9_25724</name>
</gene>
<evidence type="ECO:0000256" key="1">
    <source>
        <dbReference type="ARBA" id="ARBA00008761"/>
    </source>
</evidence>
<dbReference type="RefSeq" id="WP_006606652.1">
    <property type="nucleotide sequence ID" value="NZ_CP072931.1"/>
</dbReference>
<dbReference type="AlphaFoldDB" id="J1RZP8"/>
<name>J1RZP8_9ACTN</name>
<organism evidence="7">
    <name type="scientific">Streptomyces auratus AGR0001</name>
    <dbReference type="NCBI Taxonomy" id="1160718"/>
    <lineage>
        <taxon>Bacteria</taxon>
        <taxon>Bacillati</taxon>
        <taxon>Actinomycetota</taxon>
        <taxon>Actinomycetes</taxon>
        <taxon>Kitasatosporales</taxon>
        <taxon>Streptomycetaceae</taxon>
        <taxon>Streptomyces</taxon>
    </lineage>
</organism>
<dbReference type="GO" id="GO:0006310">
    <property type="term" value="P:DNA recombination"/>
    <property type="evidence" value="ECO:0007669"/>
    <property type="project" value="UniProtKB-KW"/>
</dbReference>
<dbReference type="eggNOG" id="COG0675">
    <property type="taxonomic scope" value="Bacteria"/>
</dbReference>
<accession>J1RZP8</accession>
<reference evidence="8" key="2">
    <citation type="submission" date="2021-04" db="EMBL/GenBank/DDBJ databases">
        <authorList>
            <person name="Wen M.-L."/>
            <person name="Han X.-L."/>
            <person name="Xiong J."/>
        </authorList>
    </citation>
    <scope>NUCLEOTIDE SEQUENCE</scope>
    <source>
        <strain evidence="8">AGR0001</strain>
    </source>
</reference>
<dbReference type="STRING" id="1160718.SU9_25724"/>
<protein>
    <submittedName>
        <fullName evidence="7 8">Transposase</fullName>
    </submittedName>
</protein>
<keyword evidence="3" id="KW-0238">DNA-binding</keyword>
<evidence type="ECO:0000313" key="7">
    <source>
        <dbReference type="EMBL" id="EJJ04032.1"/>
    </source>
</evidence>
<dbReference type="OrthoDB" id="6230307at2"/>
<dbReference type="Pfam" id="PF07282">
    <property type="entry name" value="Cas12f1-like_TNB"/>
    <property type="match status" value="1"/>
</dbReference>
<sequence length="404" mass="45310">MAAEARTEGAGCVRYTYRLRLSASARRALESEWDRCRWLWNECVAKSKAVHQAAKATGEKMACGPARLDRMLTEARRVTPWLAQGASVPQQQLVRDFGKSRAKALKDMRDRLPMRQRAGMPRWKKKREAAPTLNYTKRGFRLKDGRLHLAGGIVVRPVWSRQLPEAPSSVRVYRDSVGHWWASFVVPAVAEALATTGRVIGIDWGVKETATTTSDAHDLPHAQHGKKAQAKLGRYDRMMARRKPKKGHAASKGYREAKKLRAKTYKKVARQREDTGRKWAKFVVRDHDAVAVEDFRPKFLAKSTMARKAADAAISATKKVLIEMGRKHGRDIRLVHPAHTTMDCAQCGARTKHALPLSERTYACTACGAVSSRDKNSARVMSPSYRWEVPPGPGWSSTRLVLIV</sequence>
<keyword evidence="9" id="KW-1185">Reference proteome</keyword>
<feature type="domain" description="Cas12f1-like TNB" evidence="6">
    <location>
        <begin position="320"/>
        <end position="380"/>
    </location>
</feature>
<evidence type="ECO:0000256" key="3">
    <source>
        <dbReference type="ARBA" id="ARBA00023125"/>
    </source>
</evidence>
<dbReference type="GO" id="GO:0032196">
    <property type="term" value="P:transposition"/>
    <property type="evidence" value="ECO:0007669"/>
    <property type="project" value="UniProtKB-KW"/>
</dbReference>
<evidence type="ECO:0000259" key="5">
    <source>
        <dbReference type="Pfam" id="PF01385"/>
    </source>
</evidence>
<evidence type="ECO:0000313" key="9">
    <source>
        <dbReference type="Proteomes" id="UP000009036"/>
    </source>
</evidence>